<dbReference type="GO" id="GO:0003746">
    <property type="term" value="F:translation elongation factor activity"/>
    <property type="evidence" value="ECO:0007669"/>
    <property type="project" value="UniProtKB-KW"/>
</dbReference>
<accession>A0A3A1P908</accession>
<protein>
    <submittedName>
        <fullName evidence="2">Elongation factor P</fullName>
    </submittedName>
</protein>
<evidence type="ECO:0000313" key="3">
    <source>
        <dbReference type="Proteomes" id="UP000265366"/>
    </source>
</evidence>
<keyword evidence="2" id="KW-0648">Protein biosynthesis</keyword>
<feature type="signal peptide" evidence="1">
    <location>
        <begin position="1"/>
        <end position="37"/>
    </location>
</feature>
<keyword evidence="3" id="KW-1185">Reference proteome</keyword>
<gene>
    <name evidence="2" type="ORF">D2V17_06420</name>
</gene>
<organism evidence="2 3">
    <name type="scientific">Aurantiacibacter xanthus</name>
    <dbReference type="NCBI Taxonomy" id="1784712"/>
    <lineage>
        <taxon>Bacteria</taxon>
        <taxon>Pseudomonadati</taxon>
        <taxon>Pseudomonadota</taxon>
        <taxon>Alphaproteobacteria</taxon>
        <taxon>Sphingomonadales</taxon>
        <taxon>Erythrobacteraceae</taxon>
        <taxon>Aurantiacibacter</taxon>
    </lineage>
</organism>
<reference evidence="2 3" key="1">
    <citation type="submission" date="2018-08" db="EMBL/GenBank/DDBJ databases">
        <title>Erythrobacter zhengii sp.nov., a bacterium isolated from deep-sea sediment.</title>
        <authorList>
            <person name="Fang C."/>
            <person name="Wu Y.-H."/>
            <person name="Sun C."/>
            <person name="Wang H."/>
            <person name="Cheng H."/>
            <person name="Meng F.-X."/>
            <person name="Wang C.-S."/>
            <person name="Xu X.-W."/>
        </authorList>
    </citation>
    <scope>NUCLEOTIDE SEQUENCE [LARGE SCALE GENOMIC DNA]</scope>
    <source>
        <strain evidence="2 3">CCTCC AB 2015396</strain>
    </source>
</reference>
<sequence length="133" mass="14434">MARQAQVQRCSHKGRIMHKTLTTLALASAMLAAPALAQNDIGTLERGAYICELPGDVRGAAGIPQPEESFTITNASRYSSPQGSGTYLRRGNEVRMTSGPRNGNVYRIMSRSFLRLLDGDGTPGKLRCIRLGR</sequence>
<feature type="chain" id="PRO_5017376925" evidence="1">
    <location>
        <begin position="38"/>
        <end position="133"/>
    </location>
</feature>
<evidence type="ECO:0000313" key="2">
    <source>
        <dbReference type="EMBL" id="RIV89459.1"/>
    </source>
</evidence>
<name>A0A3A1P908_9SPHN</name>
<dbReference type="Proteomes" id="UP000265366">
    <property type="component" value="Unassembled WGS sequence"/>
</dbReference>
<evidence type="ECO:0000256" key="1">
    <source>
        <dbReference type="SAM" id="SignalP"/>
    </source>
</evidence>
<proteinExistence type="predicted"/>
<comment type="caution">
    <text evidence="2">The sequence shown here is derived from an EMBL/GenBank/DDBJ whole genome shotgun (WGS) entry which is preliminary data.</text>
</comment>
<dbReference type="AlphaFoldDB" id="A0A3A1P908"/>
<keyword evidence="1" id="KW-0732">Signal</keyword>
<keyword evidence="2" id="KW-0251">Elongation factor</keyword>
<dbReference type="EMBL" id="QXFM01000064">
    <property type="protein sequence ID" value="RIV89459.1"/>
    <property type="molecule type" value="Genomic_DNA"/>
</dbReference>